<evidence type="ECO:0000256" key="6">
    <source>
        <dbReference type="SAM" id="MobiDB-lite"/>
    </source>
</evidence>
<feature type="coiled-coil region" evidence="5">
    <location>
        <begin position="53"/>
        <end position="80"/>
    </location>
</feature>
<dbReference type="GO" id="GO:0008270">
    <property type="term" value="F:zinc ion binding"/>
    <property type="evidence" value="ECO:0007669"/>
    <property type="project" value="UniProtKB-KW"/>
</dbReference>
<dbReference type="VEuPathDB" id="FungiDB:SCHCODRAFT_02602803"/>
<evidence type="ECO:0000313" key="9">
    <source>
        <dbReference type="Proteomes" id="UP000007431"/>
    </source>
</evidence>
<dbReference type="Proteomes" id="UP000007431">
    <property type="component" value="Unassembled WGS sequence"/>
</dbReference>
<evidence type="ECO:0000256" key="5">
    <source>
        <dbReference type="SAM" id="Coils"/>
    </source>
</evidence>
<feature type="domain" description="RING-type" evidence="7">
    <location>
        <begin position="87"/>
        <end position="128"/>
    </location>
</feature>
<accession>D8QHG7</accession>
<dbReference type="InterPro" id="IPR001841">
    <property type="entry name" value="Znf_RING"/>
</dbReference>
<feature type="compositionally biased region" description="Low complexity" evidence="6">
    <location>
        <begin position="36"/>
        <end position="45"/>
    </location>
</feature>
<dbReference type="InParanoid" id="D8QHG7"/>
<evidence type="ECO:0000256" key="3">
    <source>
        <dbReference type="ARBA" id="ARBA00022833"/>
    </source>
</evidence>
<evidence type="ECO:0000256" key="4">
    <source>
        <dbReference type="PROSITE-ProRule" id="PRU00175"/>
    </source>
</evidence>
<organism evidence="9">
    <name type="scientific">Schizophyllum commune (strain H4-8 / FGSC 9210)</name>
    <name type="common">Split gill fungus</name>
    <dbReference type="NCBI Taxonomy" id="578458"/>
    <lineage>
        <taxon>Eukaryota</taxon>
        <taxon>Fungi</taxon>
        <taxon>Dikarya</taxon>
        <taxon>Basidiomycota</taxon>
        <taxon>Agaricomycotina</taxon>
        <taxon>Agaricomycetes</taxon>
        <taxon>Agaricomycetidae</taxon>
        <taxon>Agaricales</taxon>
        <taxon>Schizophyllaceae</taxon>
        <taxon>Schizophyllum</taxon>
    </lineage>
</organism>
<feature type="region of interest" description="Disordered" evidence="6">
    <location>
        <begin position="164"/>
        <end position="184"/>
    </location>
</feature>
<dbReference type="PROSITE" id="PS00518">
    <property type="entry name" value="ZF_RING_1"/>
    <property type="match status" value="1"/>
</dbReference>
<dbReference type="Pfam" id="PF13920">
    <property type="entry name" value="zf-C3HC4_3"/>
    <property type="match status" value="1"/>
</dbReference>
<dbReference type="SMART" id="SM00184">
    <property type="entry name" value="RING"/>
    <property type="match status" value="1"/>
</dbReference>
<dbReference type="AlphaFoldDB" id="D8QHG7"/>
<evidence type="ECO:0000256" key="2">
    <source>
        <dbReference type="ARBA" id="ARBA00022771"/>
    </source>
</evidence>
<feature type="region of interest" description="Disordered" evidence="6">
    <location>
        <begin position="321"/>
        <end position="358"/>
    </location>
</feature>
<protein>
    <recommendedName>
        <fullName evidence="7">RING-type domain-containing protein</fullName>
    </recommendedName>
</protein>
<dbReference type="Gene3D" id="3.30.40.10">
    <property type="entry name" value="Zinc/RING finger domain, C3HC4 (zinc finger)"/>
    <property type="match status" value="1"/>
</dbReference>
<evidence type="ECO:0000313" key="8">
    <source>
        <dbReference type="EMBL" id="EFI92935.1"/>
    </source>
</evidence>
<reference evidence="8 9" key="1">
    <citation type="journal article" date="2010" name="Nat. Biotechnol.">
        <title>Genome sequence of the model mushroom Schizophyllum commune.</title>
        <authorList>
            <person name="Ohm R.A."/>
            <person name="de Jong J.F."/>
            <person name="Lugones L.G."/>
            <person name="Aerts A."/>
            <person name="Kothe E."/>
            <person name="Stajich J.E."/>
            <person name="de Vries R.P."/>
            <person name="Record E."/>
            <person name="Levasseur A."/>
            <person name="Baker S.E."/>
            <person name="Bartholomew K.A."/>
            <person name="Coutinho P.M."/>
            <person name="Erdmann S."/>
            <person name="Fowler T.J."/>
            <person name="Gathman A.C."/>
            <person name="Lombard V."/>
            <person name="Henrissat B."/>
            <person name="Knabe N."/>
            <person name="Kuees U."/>
            <person name="Lilly W.W."/>
            <person name="Lindquist E."/>
            <person name="Lucas S."/>
            <person name="Magnuson J.K."/>
            <person name="Piumi F."/>
            <person name="Raudaskoski M."/>
            <person name="Salamov A."/>
            <person name="Schmutz J."/>
            <person name="Schwarze F.W.M.R."/>
            <person name="vanKuyk P.A."/>
            <person name="Horton J.S."/>
            <person name="Grigoriev I.V."/>
            <person name="Woesten H.A.B."/>
        </authorList>
    </citation>
    <scope>NUCLEOTIDE SEQUENCE [LARGE SCALE GENOMIC DNA]</scope>
    <source>
        <strain evidence="9">H4-8 / FGSC 9210</strain>
    </source>
</reference>
<proteinExistence type="predicted"/>
<keyword evidence="9" id="KW-1185">Reference proteome</keyword>
<name>D8QHG7_SCHCM</name>
<keyword evidence="3" id="KW-0862">Zinc</keyword>
<evidence type="ECO:0000259" key="7">
    <source>
        <dbReference type="PROSITE" id="PS50089"/>
    </source>
</evidence>
<dbReference type="PROSITE" id="PS50089">
    <property type="entry name" value="ZF_RING_2"/>
    <property type="match status" value="1"/>
</dbReference>
<evidence type="ECO:0000256" key="1">
    <source>
        <dbReference type="ARBA" id="ARBA00022723"/>
    </source>
</evidence>
<dbReference type="InterPro" id="IPR017907">
    <property type="entry name" value="Znf_RING_CS"/>
</dbReference>
<keyword evidence="1" id="KW-0479">Metal-binding</keyword>
<sequence length="987" mass="108458">MAIAARRHTMVRKQPKVKPPPLTMMTRSRSRVIKPSPSSSITGSSEGHHQSYTALLEAAIEDTRRKLDETTSERDELKAREAIATTCIICRSPNYYPRMLGCGHVFCQGCLTSQFEATKGGPTCSICRTPISLKFEPIQCYDLKAQVEAWALANGVVVPPPPPFKWPPSGSVEDDDSDTDFPLGGERGSLRRRPNCSLLARDGFNEDMYDICIRLSVVYRFSATLMSHKLIAFVVRNVGLGIDNAYTEKLRSAGSPWAAADTWGTILRQHIFLTRLAALPLLPSLSGSQEDPPGKRLLRDSAWLAGRRRWLPLRDRRHRGYREGMEGEKAGKGEEREEGGGEGGGRRGGGEERRRDESSGIWECGFGSERNPPVFRFKLPSMDTVARQARTRISRGVSEGWWALLYITVLFKIANAYGSFRPCHYGDSSQYKLRQLEGYYKTVHPGYNANAGPRHQKYTIASTRPTSMIFGVCQSANLEIWIPAYAPATGSNGYTSRLYRPGFACVVGSSDTVLPPDRQRAVRALDYVSSLTLKQAATYSQSFSDALDALSSDVHFMKRMCVLSLVMGKSLASHPHLRRIFPFMSTEAVPDDDEVVFLRWVPSSQDDDVIFMGFGRAFWVKLYCCNISLDIQKPLIDCIIERCLARRCPHKLTGNLFVALPMGVNQNGPTQANSMELLREFFSCMCGALLFKPYFIHDKCPTPGCHRPIDATPALCYGFGDKVESFAKEFGIDIPDTEPCARAMVTCLKLQDCHVLNAAGGHKVGQSIGEVKAGCVRRFGEGWRDDKVADDCGTGNRLAALPLLPSLSGSQEDPPGKRLLRDSEEAGLAASAPSVAGWPSSMAAVARQTASRISGYGEHIYLLFDDLWAQGMRLPQRAQSAGAQPQVAVDGHRCATSADADIERGGEGWWASRVPGGGGLLPLTLRRRSAECTPQRPAVLAVLSSSSARIDSIPFAARHRVRATSHPAGSRATAQYGSSFRPLVSIE</sequence>
<dbReference type="InterPro" id="IPR013083">
    <property type="entry name" value="Znf_RING/FYVE/PHD"/>
</dbReference>
<keyword evidence="2 4" id="KW-0863">Zinc-finger</keyword>
<dbReference type="HOGENOM" id="CLU_302302_0_0_1"/>
<feature type="region of interest" description="Disordered" evidence="6">
    <location>
        <begin position="1"/>
        <end position="48"/>
    </location>
</feature>
<feature type="compositionally biased region" description="Basic residues" evidence="6">
    <location>
        <begin position="1"/>
        <end position="16"/>
    </location>
</feature>
<dbReference type="SUPFAM" id="SSF57850">
    <property type="entry name" value="RING/U-box"/>
    <property type="match status" value="1"/>
</dbReference>
<dbReference type="EMBL" id="GL377312">
    <property type="protein sequence ID" value="EFI92935.1"/>
    <property type="molecule type" value="Genomic_DNA"/>
</dbReference>
<keyword evidence="5" id="KW-0175">Coiled coil</keyword>
<gene>
    <name evidence="8" type="ORF">SCHCODRAFT_237850</name>
</gene>